<keyword evidence="2" id="KW-0812">Transmembrane</keyword>
<dbReference type="Proteomes" id="UP001501020">
    <property type="component" value="Unassembled WGS sequence"/>
</dbReference>
<reference evidence="3 4" key="1">
    <citation type="journal article" date="2019" name="Int. J. Syst. Evol. Microbiol.">
        <title>The Global Catalogue of Microorganisms (GCM) 10K type strain sequencing project: providing services to taxonomists for standard genome sequencing and annotation.</title>
        <authorList>
            <consortium name="The Broad Institute Genomics Platform"/>
            <consortium name="The Broad Institute Genome Sequencing Center for Infectious Disease"/>
            <person name="Wu L."/>
            <person name="Ma J."/>
        </authorList>
    </citation>
    <scope>NUCLEOTIDE SEQUENCE [LARGE SCALE GENOMIC DNA]</scope>
    <source>
        <strain evidence="3 4">JCM 13850</strain>
    </source>
</reference>
<dbReference type="EMBL" id="BAAAMR010000106">
    <property type="protein sequence ID" value="GAA2162709.1"/>
    <property type="molecule type" value="Genomic_DNA"/>
</dbReference>
<feature type="compositionally biased region" description="Gly residues" evidence="1">
    <location>
        <begin position="89"/>
        <end position="98"/>
    </location>
</feature>
<evidence type="ECO:0008006" key="5">
    <source>
        <dbReference type="Google" id="ProtNLM"/>
    </source>
</evidence>
<keyword evidence="2" id="KW-1133">Transmembrane helix</keyword>
<evidence type="ECO:0000313" key="3">
    <source>
        <dbReference type="EMBL" id="GAA2162709.1"/>
    </source>
</evidence>
<feature type="transmembrane region" description="Helical" evidence="2">
    <location>
        <begin position="33"/>
        <end position="50"/>
    </location>
</feature>
<comment type="caution">
    <text evidence="3">The sequence shown here is derived from an EMBL/GenBank/DDBJ whole genome shotgun (WGS) entry which is preliminary data.</text>
</comment>
<accession>A0ABN3AEA4</accession>
<feature type="region of interest" description="Disordered" evidence="1">
    <location>
        <begin position="1"/>
        <end position="20"/>
    </location>
</feature>
<feature type="compositionally biased region" description="Pro residues" evidence="1">
    <location>
        <begin position="1"/>
        <end position="14"/>
    </location>
</feature>
<organism evidence="3 4">
    <name type="scientific">Actinomadura napierensis</name>
    <dbReference type="NCBI Taxonomy" id="267854"/>
    <lineage>
        <taxon>Bacteria</taxon>
        <taxon>Bacillati</taxon>
        <taxon>Actinomycetota</taxon>
        <taxon>Actinomycetes</taxon>
        <taxon>Streptosporangiales</taxon>
        <taxon>Thermomonosporaceae</taxon>
        <taxon>Actinomadura</taxon>
    </lineage>
</organism>
<sequence>MPPSPDTPHSPGVPSPAAASAGVSGEVVLGRRLTWFLAVTCGVTVANIYFPQALIPLIARSWAAARARGWGGRLRPVRVDGGVLSGGVACGGGGGRGGPARPAWPRGRPRPTARRVACPAVRAGRCGRRAGTVTGEAEEPPEARRDARR</sequence>
<proteinExistence type="predicted"/>
<evidence type="ECO:0000256" key="1">
    <source>
        <dbReference type="SAM" id="MobiDB-lite"/>
    </source>
</evidence>
<feature type="region of interest" description="Disordered" evidence="1">
    <location>
        <begin position="129"/>
        <end position="149"/>
    </location>
</feature>
<evidence type="ECO:0000313" key="4">
    <source>
        <dbReference type="Proteomes" id="UP001501020"/>
    </source>
</evidence>
<keyword evidence="4" id="KW-1185">Reference proteome</keyword>
<name>A0ABN3AEA4_9ACTN</name>
<keyword evidence="2" id="KW-0472">Membrane</keyword>
<feature type="region of interest" description="Disordered" evidence="1">
    <location>
        <begin position="89"/>
        <end position="117"/>
    </location>
</feature>
<gene>
    <name evidence="3" type="ORF">GCM10009727_78350</name>
</gene>
<protein>
    <recommendedName>
        <fullName evidence="5">MFS transporter</fullName>
    </recommendedName>
</protein>
<evidence type="ECO:0000256" key="2">
    <source>
        <dbReference type="SAM" id="Phobius"/>
    </source>
</evidence>